<protein>
    <submittedName>
        <fullName evidence="2">DUF2388 domain-containing protein</fullName>
    </submittedName>
</protein>
<dbReference type="InterPro" id="IPR012661">
    <property type="entry name" value="CHP02448"/>
</dbReference>
<gene>
    <name evidence="2" type="ORF">IZU98_00465</name>
</gene>
<feature type="chain" id="PRO_5031295621" evidence="1">
    <location>
        <begin position="20"/>
        <end position="97"/>
    </location>
</feature>
<dbReference type="Proteomes" id="UP000594430">
    <property type="component" value="Chromosome"/>
</dbReference>
<dbReference type="AlphaFoldDB" id="A0A7S9L7Z6"/>
<organism evidence="2 3">
    <name type="scientific">Pseudomonas fulva</name>
    <dbReference type="NCBI Taxonomy" id="47880"/>
    <lineage>
        <taxon>Bacteria</taxon>
        <taxon>Pseudomonadati</taxon>
        <taxon>Pseudomonadota</taxon>
        <taxon>Gammaproteobacteria</taxon>
        <taxon>Pseudomonadales</taxon>
        <taxon>Pseudomonadaceae</taxon>
        <taxon>Pseudomonas</taxon>
    </lineage>
</organism>
<evidence type="ECO:0000256" key="1">
    <source>
        <dbReference type="SAM" id="SignalP"/>
    </source>
</evidence>
<accession>A0A7S9L7Z6</accession>
<proteinExistence type="predicted"/>
<reference evidence="2 3" key="1">
    <citation type="submission" date="2020-11" db="EMBL/GenBank/DDBJ databases">
        <title>Pseudomonas fulva producing VIM-24.</title>
        <authorList>
            <person name="Liu S."/>
        </authorList>
    </citation>
    <scope>NUCLEOTIDE SEQUENCE [LARGE SCALE GENOMIC DNA]</scope>
    <source>
        <strain evidence="2 3">ZDHY414</strain>
    </source>
</reference>
<dbReference type="Pfam" id="PF09498">
    <property type="entry name" value="DUF2388"/>
    <property type="match status" value="1"/>
</dbReference>
<dbReference type="EMBL" id="CP064946">
    <property type="protein sequence ID" value="QPH49251.1"/>
    <property type="molecule type" value="Genomic_DNA"/>
</dbReference>
<evidence type="ECO:0000313" key="3">
    <source>
        <dbReference type="Proteomes" id="UP000594430"/>
    </source>
</evidence>
<feature type="signal peptide" evidence="1">
    <location>
        <begin position="1"/>
        <end position="19"/>
    </location>
</feature>
<sequence length="97" mass="10383">MRFLLLPLLWTAGIATAHALDATTQGLVISGYVTTQVTTAPFDRKLISAARDDAAVFVATEGRVRGARLEAALEAIRVHKPARTASDLELARAILVE</sequence>
<evidence type="ECO:0000313" key="2">
    <source>
        <dbReference type="EMBL" id="QPH49251.1"/>
    </source>
</evidence>
<dbReference type="RefSeq" id="WP_059183484.1">
    <property type="nucleotide sequence ID" value="NZ_CP064943.1"/>
</dbReference>
<dbReference type="NCBIfam" id="TIGR02448">
    <property type="entry name" value="conserverd hypothetical protein"/>
    <property type="match status" value="1"/>
</dbReference>
<keyword evidence="1" id="KW-0732">Signal</keyword>
<name>A0A7S9L7Z6_9PSED</name>